<accession>A0AAN4Z7V2</accession>
<evidence type="ECO:0000313" key="1">
    <source>
        <dbReference type="EMBL" id="GMR35716.1"/>
    </source>
</evidence>
<dbReference type="AlphaFoldDB" id="A0AAN4Z7V2"/>
<organism evidence="1 2">
    <name type="scientific">Pristionchus mayeri</name>
    <dbReference type="NCBI Taxonomy" id="1317129"/>
    <lineage>
        <taxon>Eukaryota</taxon>
        <taxon>Metazoa</taxon>
        <taxon>Ecdysozoa</taxon>
        <taxon>Nematoda</taxon>
        <taxon>Chromadorea</taxon>
        <taxon>Rhabditida</taxon>
        <taxon>Rhabditina</taxon>
        <taxon>Diplogasteromorpha</taxon>
        <taxon>Diplogasteroidea</taxon>
        <taxon>Neodiplogasteridae</taxon>
        <taxon>Pristionchus</taxon>
    </lineage>
</organism>
<name>A0AAN4Z7V2_9BILA</name>
<dbReference type="EMBL" id="BTRK01000002">
    <property type="protein sequence ID" value="GMR35716.1"/>
    <property type="molecule type" value="Genomic_DNA"/>
</dbReference>
<protein>
    <submittedName>
        <fullName evidence="1">Uncharacterized protein</fullName>
    </submittedName>
</protein>
<proteinExistence type="predicted"/>
<comment type="caution">
    <text evidence="1">The sequence shown here is derived from an EMBL/GenBank/DDBJ whole genome shotgun (WGS) entry which is preliminary data.</text>
</comment>
<keyword evidence="2" id="KW-1185">Reference proteome</keyword>
<sequence>MGMTRHFLYKYSYKYDRYIRLSVSFHRAVDRIVRETLWIEASLVLFHAWMDHPCVVVQHDSRRPIDMRLLDRRDHQDAVVVESGADERLVDVIRQHVAARDPSGHVSAVFRSLRVLAANVDETADHLHLNFLWREILSIQVHLELILVVDHLDDSVIRLERPVPLHFLLVRNNRFVHRQW</sequence>
<evidence type="ECO:0000313" key="2">
    <source>
        <dbReference type="Proteomes" id="UP001328107"/>
    </source>
</evidence>
<gene>
    <name evidence="1" type="ORF">PMAYCL1PPCAC_05911</name>
</gene>
<dbReference type="Proteomes" id="UP001328107">
    <property type="component" value="Unassembled WGS sequence"/>
</dbReference>
<reference evidence="2" key="1">
    <citation type="submission" date="2022-10" db="EMBL/GenBank/DDBJ databases">
        <title>Genome assembly of Pristionchus species.</title>
        <authorList>
            <person name="Yoshida K."/>
            <person name="Sommer R.J."/>
        </authorList>
    </citation>
    <scope>NUCLEOTIDE SEQUENCE [LARGE SCALE GENOMIC DNA]</scope>
    <source>
        <strain evidence="2">RS5460</strain>
    </source>
</reference>